<feature type="domain" description="CBS" evidence="4">
    <location>
        <begin position="12"/>
        <end position="71"/>
    </location>
</feature>
<proteinExistence type="predicted"/>
<dbReference type="InterPro" id="IPR051257">
    <property type="entry name" value="Diverse_CBS-Domain"/>
</dbReference>
<dbReference type="OrthoDB" id="85365at2157"/>
<gene>
    <name evidence="5" type="ORF">CUJ86_09040</name>
</gene>
<dbReference type="CDD" id="cd02205">
    <property type="entry name" value="CBS_pair_SF"/>
    <property type="match status" value="1"/>
</dbReference>
<dbReference type="SUPFAM" id="SSF54631">
    <property type="entry name" value="CBS-domain pair"/>
    <property type="match status" value="1"/>
</dbReference>
<keyword evidence="1 3" id="KW-0129">CBS domain</keyword>
<evidence type="ECO:0000259" key="4">
    <source>
        <dbReference type="PROSITE" id="PS51371"/>
    </source>
</evidence>
<comment type="caution">
    <text evidence="5">The sequence shown here is derived from an EMBL/GenBank/DDBJ whole genome shotgun (WGS) entry which is preliminary data.</text>
</comment>
<protein>
    <recommendedName>
        <fullName evidence="4">CBS domain-containing protein</fullName>
    </recommendedName>
</protein>
<dbReference type="Gene3D" id="3.10.580.10">
    <property type="entry name" value="CBS-domain"/>
    <property type="match status" value="1"/>
</dbReference>
<organism evidence="5 6">
    <name type="scientific">Methanofollis fontis</name>
    <dbReference type="NCBI Taxonomy" id="2052832"/>
    <lineage>
        <taxon>Archaea</taxon>
        <taxon>Methanobacteriati</taxon>
        <taxon>Methanobacteriota</taxon>
        <taxon>Stenosarchaea group</taxon>
        <taxon>Methanomicrobia</taxon>
        <taxon>Methanomicrobiales</taxon>
        <taxon>Methanomicrobiaceae</taxon>
        <taxon>Methanofollis</taxon>
    </lineage>
</organism>
<dbReference type="AlphaFoldDB" id="A0A483CXS7"/>
<dbReference type="RefSeq" id="WP_130647231.1">
    <property type="nucleotide sequence ID" value="NZ_PGCL01000003.1"/>
</dbReference>
<dbReference type="InterPro" id="IPR046342">
    <property type="entry name" value="CBS_dom_sf"/>
</dbReference>
<accession>A0A483CXS7</accession>
<evidence type="ECO:0000256" key="2">
    <source>
        <dbReference type="ARBA" id="ARBA00023167"/>
    </source>
</evidence>
<evidence type="ECO:0000256" key="1">
    <source>
        <dbReference type="ARBA" id="ARBA00023122"/>
    </source>
</evidence>
<name>A0A483CXS7_9EURY</name>
<dbReference type="EMBL" id="PGCL01000003">
    <property type="protein sequence ID" value="TAJ44163.1"/>
    <property type="molecule type" value="Genomic_DNA"/>
</dbReference>
<feature type="domain" description="CBS" evidence="4">
    <location>
        <begin position="92"/>
        <end position="148"/>
    </location>
</feature>
<dbReference type="Pfam" id="PF00571">
    <property type="entry name" value="CBS"/>
    <property type="match status" value="2"/>
</dbReference>
<dbReference type="SMART" id="SM00116">
    <property type="entry name" value="CBS"/>
    <property type="match status" value="2"/>
</dbReference>
<dbReference type="InterPro" id="IPR000644">
    <property type="entry name" value="CBS_dom"/>
</dbReference>
<dbReference type="Proteomes" id="UP000292580">
    <property type="component" value="Unassembled WGS sequence"/>
</dbReference>
<reference evidence="5 6" key="1">
    <citation type="submission" date="2017-11" db="EMBL/GenBank/DDBJ databases">
        <title>Isolation and Characterization of Methanofollis Species from Methane Seep Offshore SW Taiwan.</title>
        <authorList>
            <person name="Teng N.-H."/>
            <person name="Lai M.-C."/>
            <person name="Chen S.-C."/>
        </authorList>
    </citation>
    <scope>NUCLEOTIDE SEQUENCE [LARGE SCALE GENOMIC DNA]</scope>
    <source>
        <strain evidence="5 6">FWC-SCC2</strain>
    </source>
</reference>
<keyword evidence="2" id="KW-0486">Methionine biosynthesis</keyword>
<dbReference type="PROSITE" id="PS51371">
    <property type="entry name" value="CBS"/>
    <property type="match status" value="2"/>
</dbReference>
<evidence type="ECO:0000313" key="5">
    <source>
        <dbReference type="EMBL" id="TAJ44163.1"/>
    </source>
</evidence>
<sequence>MEPGEIPIKLVMSQEIVTIGPDTPLPEVFERFSEKGCTDLIVAAPDGQFLGFITALDLLASVGPVIGVRTLKKTTCIDCLLKRDTTTAADIMTRSHIALSDDSTLRDAMEAMERYRYPVLIVVDERGAAVGRLEVCMIISHLRVAGHL</sequence>
<keyword evidence="2" id="KW-0028">Amino-acid biosynthesis</keyword>
<dbReference type="PANTHER" id="PTHR43080:SF2">
    <property type="entry name" value="CBS DOMAIN-CONTAINING PROTEIN"/>
    <property type="match status" value="1"/>
</dbReference>
<keyword evidence="6" id="KW-1185">Reference proteome</keyword>
<dbReference type="GO" id="GO:0009086">
    <property type="term" value="P:methionine biosynthetic process"/>
    <property type="evidence" value="ECO:0007669"/>
    <property type="project" value="UniProtKB-KW"/>
</dbReference>
<evidence type="ECO:0000313" key="6">
    <source>
        <dbReference type="Proteomes" id="UP000292580"/>
    </source>
</evidence>
<dbReference type="PANTHER" id="PTHR43080">
    <property type="entry name" value="CBS DOMAIN-CONTAINING PROTEIN CBSX3, MITOCHONDRIAL"/>
    <property type="match status" value="1"/>
</dbReference>
<evidence type="ECO:0000256" key="3">
    <source>
        <dbReference type="PROSITE-ProRule" id="PRU00703"/>
    </source>
</evidence>